<feature type="domain" description="Schlafen AlbA-2" evidence="1">
    <location>
        <begin position="12"/>
        <end position="129"/>
    </location>
</feature>
<comment type="caution">
    <text evidence="2">The sequence shown here is derived from an EMBL/GenBank/DDBJ whole genome shotgun (WGS) entry which is preliminary data.</text>
</comment>
<dbReference type="Gene3D" id="3.30.950.30">
    <property type="entry name" value="Schlafen, AAA domain"/>
    <property type="match status" value="1"/>
</dbReference>
<dbReference type="PANTHER" id="PTHR30595:SF6">
    <property type="entry name" value="SCHLAFEN ALBA-2 DOMAIN-CONTAINING PROTEIN"/>
    <property type="match status" value="1"/>
</dbReference>
<accession>A0A1V1NTR8</accession>
<dbReference type="EMBL" id="ATBP01002327">
    <property type="protein sequence ID" value="ETR65977.1"/>
    <property type="molecule type" value="Genomic_DNA"/>
</dbReference>
<reference evidence="3" key="1">
    <citation type="submission" date="2012-11" db="EMBL/GenBank/DDBJ databases">
        <authorList>
            <person name="Lucero-Rivera Y.E."/>
            <person name="Tovar-Ramirez D."/>
        </authorList>
    </citation>
    <scope>NUCLEOTIDE SEQUENCE [LARGE SCALE GENOMIC DNA]</scope>
    <source>
        <strain evidence="3">Araruama</strain>
    </source>
</reference>
<gene>
    <name evidence="2" type="ORF">OMM_05845</name>
</gene>
<sequence length="191" mass="21842">MKDIDYLIKQPENRHLEFKEEVPKKSGLMKTIIAFANGSGGTILIGINDKTREIIGVNEDIIQLEERLSNMIFDSIAPAIFPFFSYIHKNDSNILSIKIPPGAHKPYYMKSKGIEDGTFIRVGSTNRKADYAWIEDLRRQSSNISFDTLIEHQMETQQLDLSILKKFLDISQKKMEVKNASFEKIGACEKK</sequence>
<dbReference type="PANTHER" id="PTHR30595">
    <property type="entry name" value="GLPR-RELATED TRANSCRIPTIONAL REPRESSOR"/>
    <property type="match status" value="1"/>
</dbReference>
<dbReference type="InterPro" id="IPR038461">
    <property type="entry name" value="Schlafen_AlbA_2_dom_sf"/>
</dbReference>
<dbReference type="AlphaFoldDB" id="A0A1V1NTR8"/>
<dbReference type="InterPro" id="IPR007421">
    <property type="entry name" value="Schlafen_AlbA_2_dom"/>
</dbReference>
<protein>
    <recommendedName>
        <fullName evidence="1">Schlafen AlbA-2 domain-containing protein</fullName>
    </recommendedName>
</protein>
<name>A0A1V1NTR8_9BACT</name>
<evidence type="ECO:0000313" key="2">
    <source>
        <dbReference type="EMBL" id="ETR65977.1"/>
    </source>
</evidence>
<dbReference type="Proteomes" id="UP000189670">
    <property type="component" value="Unassembled WGS sequence"/>
</dbReference>
<evidence type="ECO:0000259" key="1">
    <source>
        <dbReference type="Pfam" id="PF04326"/>
    </source>
</evidence>
<dbReference type="Pfam" id="PF04326">
    <property type="entry name" value="SLFN_AlbA_2"/>
    <property type="match status" value="1"/>
</dbReference>
<proteinExistence type="predicted"/>
<evidence type="ECO:0000313" key="3">
    <source>
        <dbReference type="Proteomes" id="UP000189670"/>
    </source>
</evidence>
<organism evidence="2 3">
    <name type="scientific">Candidatus Magnetoglobus multicellularis str. Araruama</name>
    <dbReference type="NCBI Taxonomy" id="890399"/>
    <lineage>
        <taxon>Bacteria</taxon>
        <taxon>Pseudomonadati</taxon>
        <taxon>Thermodesulfobacteriota</taxon>
        <taxon>Desulfobacteria</taxon>
        <taxon>Desulfobacterales</taxon>
        <taxon>Desulfobacteraceae</taxon>
        <taxon>Candidatus Magnetoglobus</taxon>
    </lineage>
</organism>